<evidence type="ECO:0000256" key="1">
    <source>
        <dbReference type="ARBA" id="ARBA00012513"/>
    </source>
</evidence>
<dbReference type="Gene3D" id="1.25.40.630">
    <property type="match status" value="1"/>
</dbReference>
<name>A0A284RP47_ARMOS</name>
<feature type="compositionally biased region" description="Polar residues" evidence="11">
    <location>
        <begin position="942"/>
        <end position="954"/>
    </location>
</feature>
<accession>A0A284RP47</accession>
<evidence type="ECO:0000256" key="8">
    <source>
        <dbReference type="ARBA" id="ARBA00022840"/>
    </source>
</evidence>
<dbReference type="Pfam" id="PF00400">
    <property type="entry name" value="WD40"/>
    <property type="match status" value="2"/>
</dbReference>
<dbReference type="InterPro" id="IPR012677">
    <property type="entry name" value="Nucleotide-bd_a/b_plait_sf"/>
</dbReference>
<dbReference type="Proteomes" id="UP000219338">
    <property type="component" value="Unassembled WGS sequence"/>
</dbReference>
<dbReference type="GO" id="GO:0034271">
    <property type="term" value="C:phosphatidylinositol 3-kinase complex, class III, type I"/>
    <property type="evidence" value="ECO:0007669"/>
    <property type="project" value="TreeGrafter"/>
</dbReference>
<feature type="domain" description="RRM" evidence="13">
    <location>
        <begin position="1615"/>
        <end position="1679"/>
    </location>
</feature>
<dbReference type="InterPro" id="IPR008271">
    <property type="entry name" value="Ser/Thr_kinase_AS"/>
</dbReference>
<evidence type="ECO:0000256" key="6">
    <source>
        <dbReference type="ARBA" id="ARBA00022741"/>
    </source>
</evidence>
<dbReference type="GO" id="GO:0016236">
    <property type="term" value="P:macroautophagy"/>
    <property type="evidence" value="ECO:0007669"/>
    <property type="project" value="InterPro"/>
</dbReference>
<reference evidence="15" key="1">
    <citation type="journal article" date="2017" name="Nat. Ecol. Evol.">
        <title>Genome expansion and lineage-specific genetic innovations in the forest pathogenic fungi Armillaria.</title>
        <authorList>
            <person name="Sipos G."/>
            <person name="Prasanna A.N."/>
            <person name="Walter M.C."/>
            <person name="O'Connor E."/>
            <person name="Balint B."/>
            <person name="Krizsan K."/>
            <person name="Kiss B."/>
            <person name="Hess J."/>
            <person name="Varga T."/>
            <person name="Slot J."/>
            <person name="Riley R."/>
            <person name="Boka B."/>
            <person name="Rigling D."/>
            <person name="Barry K."/>
            <person name="Lee J."/>
            <person name="Mihaltcheva S."/>
            <person name="LaButti K."/>
            <person name="Lipzen A."/>
            <person name="Waldron R."/>
            <person name="Moloney N.M."/>
            <person name="Sperisen C."/>
            <person name="Kredics L."/>
            <person name="Vagvoelgyi C."/>
            <person name="Patrignani A."/>
            <person name="Fitzpatrick D."/>
            <person name="Nagy I."/>
            <person name="Doyle S."/>
            <person name="Anderson J.B."/>
            <person name="Grigoriev I.V."/>
            <person name="Gueldener U."/>
            <person name="Muensterkoetter M."/>
            <person name="Nagy L.G."/>
        </authorList>
    </citation>
    <scope>NUCLEOTIDE SEQUENCE [LARGE SCALE GENOMIC DNA]</scope>
    <source>
        <strain evidence="15">C18/9</strain>
    </source>
</reference>
<dbReference type="Gene3D" id="3.30.70.330">
    <property type="match status" value="1"/>
</dbReference>
<feature type="region of interest" description="Disordered" evidence="11">
    <location>
        <begin position="1807"/>
        <end position="1889"/>
    </location>
</feature>
<dbReference type="Gene3D" id="1.25.10.10">
    <property type="entry name" value="Leucine-rich Repeat Variant"/>
    <property type="match status" value="2"/>
</dbReference>
<feature type="compositionally biased region" description="Pro residues" evidence="11">
    <location>
        <begin position="1825"/>
        <end position="1843"/>
    </location>
</feature>
<dbReference type="InterPro" id="IPR011989">
    <property type="entry name" value="ARM-like"/>
</dbReference>
<feature type="region of interest" description="Disordered" evidence="11">
    <location>
        <begin position="990"/>
        <end position="1043"/>
    </location>
</feature>
<sequence length="1935" mass="213009">MGNTQSGSTLTRTTGALDSFVAELGGEILYEKSLGSARFLKTVKCRHSNGYLVVKIFIKPDPGLTLRNYHRRLKIDREALTDIANVYNYQSFVETDKAGYIIRQWIASNLYDRISTRPFLSLIEKKWIAFQLLTALRDARNRKVSHGDIKSENILVTSWNWIYLSDFASYKPTYLPLDDPSDFSFFFDTSGRRTCYIAPERFYTAATNPEISAKKSKIAMEDNEGKRDGKLTEAMDCFSAGCVIAELFLEGAPLFTLSQLFKYREGEFSVDSYLANIEDDGIRNLIKQMINLDPAARPTFDTLLHTSRGSVFPESFFSFLHNYVSSVNELPNVSPFTSGLYAGLSSSALTSALLQSARAPSSTLEGPSGDPSNEPLPSDSDHRMQRMWNDYESVEPYLVPDDTEDIVMDVKVDYSSPISTSRPFQDILPVELQIPNRESKLRIAVEAGPRAPAEDGPALIILALTTSNIRNCILPSSKIKALDVFLALSPHLTDEAKLDRMIPYIVDLFHDEAAIVRMAALRTAIQVLMVVTIITPSNAAIFPEYIIPNVKYLVQDPEVSVRCLYAQCIAQLANTAMRYLEMGHALKAHGTFKLSSEAQEYENAHFEVSYDASVQELQLGIQEHLSALLMDPSSIVKRAVLHDISFLCIFLGRQRTNDVLLSHMITYLNDRDWLLRYAFFESIVDVAACAGGRSLDEYILPLMVQALSDVEETVVTKVLAALTSLCTLGLFQKMRVWELMSATLGFLYHPNVWIRQGAAAFIASAAKELPSSDVWCIVYPSLRHFLKSDIASIDEQSLLATMKPPIPRQIFDAAVQWAMRAEKSSFWRGARRSKVETPRESVMSLRKSTSTMPKTKSDDDETQLSKLYQLGMTSSDETKLLAMRDYITKLANAISSFASRLSSEPETDKNLKTIADLELRKLDVQPQTVFLKSRGTDASPGTLRSISSKKSTPLMSPIPNLHRESSGDLNISQGAPFEDLRRRLATINGSASSLSVAQSPREPRSTLSPVMIPSSSSTSVSGPLSPTIAERPVSPSESVLSAANSTTIRPSSRLHIGSMDGQKAAPAVGSFKTNVAGVLDTHAKMRSEGSPEPSGRSTPLSMTATIRNSSRSHVPSVLPISSYDGQEPGINQLLENLYLDNNRELENDFGPRVHEGPVRRRNPIRQSFTSRDGTRRMESTLIAHLTSHSEAVTGLAVSPDHLFFVSSSDDQTVKVWDTARLERNVTSKPRHTYGQHHARVNAADDGSLHVVRVHITQSGALPKYSKLQVIREHRVRNVGEYITCMAHYNTDLASNLVYATTHSVITILDLRTMCELQTMQNPRHYGPITCMCIDRKRTWIIVGTSTGVLTLWDRRFGLLLKSWHVGVASTGRSIRIHQCVVHPSKGKGKYVMVAVEASKWGSDKSSTNLVEVWDIERSVLVETFVTCTSSSTSEPLADPHELTGVDADTTSSAAIAALVRNGGDDRRNSAQLSTSPAPDVRAMVVGFEFGGTHRSEMYDIAADVHSTRSAGRGFVISGSEDRKIRLWDLGRPERSTVLSGLESEHDRPSYSAMSSGTASTYIETWPPSAASSGQGNRAPQRMALITHNQQNLLKSHQDVVTALACIDSPFRGGIEQLIDVFKSVGQVVGFRLVFDRETGKPRGYGFCEFSDHETAASAVRNLNNVDVGGRPLRIDLADSDPFLEGKTTVRGELVDGGVPGPAEQRTWGGAGRGSESDAFLAVLPPGMKLPPGTSSADAISHTLATMAPNQLMEVLAQTKAFVITHPEQARKLLVAHPQLAYALFQALLLNQIVDPMILQRMLAATSAGPPPVQQLPQQSFAPPMQQFPPPQNGMPPAPAPSMPMYPQQQQFVPPPQPASYYRPPPPPQLQPPPQLAPPQQQAPAPAQSQDNINEHQRAMLMQVLAMTPDQIGALPEGERAAIQQLRAQFLGSLAT</sequence>
<dbReference type="EMBL" id="FUEG01000012">
    <property type="protein sequence ID" value="SJL10529.1"/>
    <property type="molecule type" value="Genomic_DNA"/>
</dbReference>
<dbReference type="Pfam" id="PF14327">
    <property type="entry name" value="CSTF2_hinge"/>
    <property type="match status" value="1"/>
</dbReference>
<evidence type="ECO:0000256" key="3">
    <source>
        <dbReference type="ARBA" id="ARBA00022574"/>
    </source>
</evidence>
<dbReference type="GO" id="GO:0003723">
    <property type="term" value="F:RNA binding"/>
    <property type="evidence" value="ECO:0007669"/>
    <property type="project" value="UniProtKB-UniRule"/>
</dbReference>
<dbReference type="Gene3D" id="1.10.20.70">
    <property type="entry name" value="Transcription termination and cleavage factor, C-terminal domain"/>
    <property type="match status" value="1"/>
</dbReference>
<dbReference type="Gene3D" id="2.130.10.10">
    <property type="entry name" value="YVTN repeat-like/Quinoprotein amine dehydrogenase"/>
    <property type="match status" value="2"/>
</dbReference>
<dbReference type="OMA" id="ATNTCRI"/>
<dbReference type="Pfam" id="PF00069">
    <property type="entry name" value="Pkinase"/>
    <property type="match status" value="1"/>
</dbReference>
<dbReference type="CDD" id="cd13980">
    <property type="entry name" value="STKc_Vps15"/>
    <property type="match status" value="1"/>
</dbReference>
<evidence type="ECO:0000256" key="7">
    <source>
        <dbReference type="ARBA" id="ARBA00022777"/>
    </source>
</evidence>
<dbReference type="PROSITE" id="PS00108">
    <property type="entry name" value="PROTEIN_KINASE_ST"/>
    <property type="match status" value="1"/>
</dbReference>
<dbReference type="GO" id="GO:0005770">
    <property type="term" value="C:late endosome"/>
    <property type="evidence" value="ECO:0007669"/>
    <property type="project" value="TreeGrafter"/>
</dbReference>
<dbReference type="InterPro" id="IPR036322">
    <property type="entry name" value="WD40_repeat_dom_sf"/>
</dbReference>
<proteinExistence type="predicted"/>
<evidence type="ECO:0000256" key="2">
    <source>
        <dbReference type="ARBA" id="ARBA00022527"/>
    </source>
</evidence>
<dbReference type="PROSITE" id="PS50294">
    <property type="entry name" value="WD_REPEATS_REGION"/>
    <property type="match status" value="1"/>
</dbReference>
<dbReference type="GO" id="GO:0004674">
    <property type="term" value="F:protein serine/threonine kinase activity"/>
    <property type="evidence" value="ECO:0007669"/>
    <property type="project" value="UniProtKB-KW"/>
</dbReference>
<evidence type="ECO:0000256" key="10">
    <source>
        <dbReference type="PROSITE-ProRule" id="PRU00221"/>
    </source>
</evidence>
<dbReference type="InterPro" id="IPR015943">
    <property type="entry name" value="WD40/YVTN_repeat-like_dom_sf"/>
</dbReference>
<dbReference type="InterPro" id="IPR000504">
    <property type="entry name" value="RRM_dom"/>
</dbReference>
<feature type="compositionally biased region" description="Low complexity" evidence="11">
    <location>
        <begin position="1877"/>
        <end position="1889"/>
    </location>
</feature>
<dbReference type="PROSITE" id="PS50082">
    <property type="entry name" value="WD_REPEATS_2"/>
    <property type="match status" value="2"/>
</dbReference>
<dbReference type="InterPro" id="IPR038192">
    <property type="entry name" value="CSTF_C_sf"/>
</dbReference>
<feature type="region of interest" description="Disordered" evidence="11">
    <location>
        <begin position="837"/>
        <end position="861"/>
    </location>
</feature>
<keyword evidence="8" id="KW-0067">ATP-binding</keyword>
<evidence type="ECO:0000313" key="14">
    <source>
        <dbReference type="EMBL" id="SJL10529.1"/>
    </source>
</evidence>
<gene>
    <name evidence="14" type="ORF">ARMOST_13916</name>
</gene>
<dbReference type="OrthoDB" id="242910at2759"/>
<dbReference type="InterPro" id="IPR016024">
    <property type="entry name" value="ARM-type_fold"/>
</dbReference>
<dbReference type="GO" id="GO:0045324">
    <property type="term" value="P:late endosome to vacuole transport"/>
    <property type="evidence" value="ECO:0007669"/>
    <property type="project" value="InterPro"/>
</dbReference>
<evidence type="ECO:0000256" key="11">
    <source>
        <dbReference type="SAM" id="MobiDB-lite"/>
    </source>
</evidence>
<keyword evidence="15" id="KW-1185">Reference proteome</keyword>
<keyword evidence="2" id="KW-0723">Serine/threonine-protein kinase</keyword>
<dbReference type="SUPFAM" id="SSF48371">
    <property type="entry name" value="ARM repeat"/>
    <property type="match status" value="1"/>
</dbReference>
<dbReference type="PANTHER" id="PTHR17583:SF0">
    <property type="entry name" value="PHOSPHOINOSITIDE 3-KINASE REGULATORY SUBUNIT 4"/>
    <property type="match status" value="1"/>
</dbReference>
<dbReference type="InterPro" id="IPR001680">
    <property type="entry name" value="WD40_rpt"/>
</dbReference>
<organism evidence="14 15">
    <name type="scientific">Armillaria ostoyae</name>
    <name type="common">Armillaria root rot fungus</name>
    <dbReference type="NCBI Taxonomy" id="47428"/>
    <lineage>
        <taxon>Eukaryota</taxon>
        <taxon>Fungi</taxon>
        <taxon>Dikarya</taxon>
        <taxon>Basidiomycota</taxon>
        <taxon>Agaricomycotina</taxon>
        <taxon>Agaricomycetes</taxon>
        <taxon>Agaricomycetidae</taxon>
        <taxon>Agaricales</taxon>
        <taxon>Marasmiineae</taxon>
        <taxon>Physalacriaceae</taxon>
        <taxon>Armillaria</taxon>
    </lineage>
</organism>
<dbReference type="SUPFAM" id="SSF50978">
    <property type="entry name" value="WD40 repeat-like"/>
    <property type="match status" value="1"/>
</dbReference>
<keyword evidence="5" id="KW-0677">Repeat</keyword>
<dbReference type="InterPro" id="IPR011009">
    <property type="entry name" value="Kinase-like_dom_sf"/>
</dbReference>
<dbReference type="Gene3D" id="1.10.510.10">
    <property type="entry name" value="Transferase(Phosphotransferase) domain 1"/>
    <property type="match status" value="1"/>
</dbReference>
<dbReference type="GO" id="GO:0034272">
    <property type="term" value="C:phosphatidylinositol 3-kinase complex, class III, type II"/>
    <property type="evidence" value="ECO:0007669"/>
    <property type="project" value="TreeGrafter"/>
</dbReference>
<evidence type="ECO:0000259" key="13">
    <source>
        <dbReference type="PROSITE" id="PS50102"/>
    </source>
</evidence>
<feature type="region of interest" description="Disordered" evidence="11">
    <location>
        <begin position="933"/>
        <end position="973"/>
    </location>
</feature>
<dbReference type="Pfam" id="PF14304">
    <property type="entry name" value="CSTF_C"/>
    <property type="match status" value="1"/>
</dbReference>
<keyword evidence="4" id="KW-0808">Transferase</keyword>
<dbReference type="Pfam" id="PF22956">
    <property type="entry name" value="VPS15-like_hel"/>
    <property type="match status" value="1"/>
</dbReference>
<evidence type="ECO:0000313" key="15">
    <source>
        <dbReference type="Proteomes" id="UP000219338"/>
    </source>
</evidence>
<dbReference type="PROSITE" id="PS50011">
    <property type="entry name" value="PROTEIN_KINASE_DOM"/>
    <property type="match status" value="1"/>
</dbReference>
<evidence type="ECO:0000256" key="9">
    <source>
        <dbReference type="PROSITE-ProRule" id="PRU00176"/>
    </source>
</evidence>
<dbReference type="GO" id="GO:0071561">
    <property type="term" value="C:nucleus-vacuole junction"/>
    <property type="evidence" value="ECO:0007669"/>
    <property type="project" value="TreeGrafter"/>
</dbReference>
<feature type="region of interest" description="Disordered" evidence="11">
    <location>
        <begin position="358"/>
        <end position="382"/>
    </location>
</feature>
<dbReference type="InterPro" id="IPR025742">
    <property type="entry name" value="CSTF2_hinge"/>
</dbReference>
<dbReference type="InterPro" id="IPR055231">
    <property type="entry name" value="2AA_helical"/>
</dbReference>
<dbReference type="SMART" id="SM00220">
    <property type="entry name" value="S_TKc"/>
    <property type="match status" value="1"/>
</dbReference>
<dbReference type="InterPro" id="IPR019775">
    <property type="entry name" value="WD40_repeat_CS"/>
</dbReference>
<dbReference type="InterPro" id="IPR000719">
    <property type="entry name" value="Prot_kinase_dom"/>
</dbReference>
<protein>
    <recommendedName>
        <fullName evidence="1">non-specific serine/threonine protein kinase</fullName>
        <ecNumber evidence="1">2.7.11.1</ecNumber>
    </recommendedName>
</protein>
<dbReference type="PROSITE" id="PS50102">
    <property type="entry name" value="RRM"/>
    <property type="match status" value="1"/>
</dbReference>
<evidence type="ECO:0000259" key="12">
    <source>
        <dbReference type="PROSITE" id="PS50011"/>
    </source>
</evidence>
<keyword evidence="3 10" id="KW-0853">WD repeat</keyword>
<evidence type="ECO:0000256" key="4">
    <source>
        <dbReference type="ARBA" id="ARBA00022679"/>
    </source>
</evidence>
<dbReference type="InterPro" id="IPR026896">
    <property type="entry name" value="CSTF_C"/>
</dbReference>
<keyword evidence="7" id="KW-0418">Kinase</keyword>
<dbReference type="GO" id="GO:0006623">
    <property type="term" value="P:protein targeting to vacuole"/>
    <property type="evidence" value="ECO:0007669"/>
    <property type="project" value="TreeGrafter"/>
</dbReference>
<dbReference type="EC" id="2.7.11.1" evidence="1"/>
<feature type="compositionally biased region" description="Pro residues" evidence="11">
    <location>
        <begin position="1852"/>
        <end position="1876"/>
    </location>
</feature>
<dbReference type="GO" id="GO:0005524">
    <property type="term" value="F:ATP binding"/>
    <property type="evidence" value="ECO:0007669"/>
    <property type="project" value="UniProtKB-KW"/>
</dbReference>
<dbReference type="SUPFAM" id="SSF54928">
    <property type="entry name" value="RNA-binding domain, RBD"/>
    <property type="match status" value="1"/>
</dbReference>
<keyword evidence="9" id="KW-0694">RNA-binding</keyword>
<evidence type="ECO:0000256" key="5">
    <source>
        <dbReference type="ARBA" id="ARBA00022737"/>
    </source>
</evidence>
<dbReference type="SMART" id="SM00320">
    <property type="entry name" value="WD40"/>
    <property type="match status" value="3"/>
</dbReference>
<feature type="compositionally biased region" description="Low complexity" evidence="11">
    <location>
        <begin position="1005"/>
        <end position="1026"/>
    </location>
</feature>
<dbReference type="SMART" id="SM00360">
    <property type="entry name" value="RRM"/>
    <property type="match status" value="1"/>
</dbReference>
<feature type="repeat" description="WD" evidence="10">
    <location>
        <begin position="1185"/>
        <end position="1226"/>
    </location>
</feature>
<dbReference type="InterPro" id="IPR035979">
    <property type="entry name" value="RBD_domain_sf"/>
</dbReference>
<dbReference type="PROSITE" id="PS00678">
    <property type="entry name" value="WD_REPEATS_1"/>
    <property type="match status" value="1"/>
</dbReference>
<dbReference type="Pfam" id="PF00076">
    <property type="entry name" value="RRM_1"/>
    <property type="match status" value="1"/>
</dbReference>
<dbReference type="STRING" id="47428.A0A284RP47"/>
<keyword evidence="6" id="KW-0547">Nucleotide-binding</keyword>
<dbReference type="InterPro" id="IPR045162">
    <property type="entry name" value="Vps15-like"/>
</dbReference>
<dbReference type="SUPFAM" id="SSF56112">
    <property type="entry name" value="Protein kinase-like (PK-like)"/>
    <property type="match status" value="1"/>
</dbReference>
<dbReference type="GO" id="GO:0031124">
    <property type="term" value="P:mRNA 3'-end processing"/>
    <property type="evidence" value="ECO:0007669"/>
    <property type="project" value="InterPro"/>
</dbReference>
<feature type="repeat" description="WD" evidence="10">
    <location>
        <begin position="1514"/>
        <end position="1537"/>
    </location>
</feature>
<feature type="domain" description="Protein kinase" evidence="12">
    <location>
        <begin position="28"/>
        <end position="317"/>
    </location>
</feature>
<dbReference type="FunFam" id="1.10.510.10:FF:000497">
    <property type="entry name" value="Phosphoinositide 3-kinase regulatory subunit"/>
    <property type="match status" value="1"/>
</dbReference>
<dbReference type="PANTHER" id="PTHR17583">
    <property type="entry name" value="PHOSPHOINOSITIDE 3-KINASE REGULATORY SUBUNIT 4"/>
    <property type="match status" value="1"/>
</dbReference>